<dbReference type="SUPFAM" id="SSF55874">
    <property type="entry name" value="ATPase domain of HSP90 chaperone/DNA topoisomerase II/histidine kinase"/>
    <property type="match status" value="1"/>
</dbReference>
<dbReference type="InterPro" id="IPR003661">
    <property type="entry name" value="HisK_dim/P_dom"/>
</dbReference>
<dbReference type="InterPro" id="IPR011006">
    <property type="entry name" value="CheY-like_superfamily"/>
</dbReference>
<reference evidence="15 16" key="1">
    <citation type="journal article" date="2013" name="Int. J. Syst. Evol. Microbiol.">
        <title>Roseomonas aerophila sp. nov., isolated from air.</title>
        <authorList>
            <person name="Kim S.J."/>
            <person name="Weon H.Y."/>
            <person name="Ahn J.H."/>
            <person name="Hong S.B."/>
            <person name="Seok S.J."/>
            <person name="Whang K.S."/>
            <person name="Kwon S.W."/>
        </authorList>
    </citation>
    <scope>NUCLEOTIDE SEQUENCE [LARGE SCALE GENOMIC DNA]</scope>
    <source>
        <strain evidence="15 16">NBRC 108923</strain>
    </source>
</reference>
<dbReference type="PROSITE" id="PS50110">
    <property type="entry name" value="RESPONSE_REGULATORY"/>
    <property type="match status" value="2"/>
</dbReference>
<evidence type="ECO:0000256" key="10">
    <source>
        <dbReference type="SAM" id="MobiDB-lite"/>
    </source>
</evidence>
<dbReference type="SMART" id="SM00387">
    <property type="entry name" value="HATPase_c"/>
    <property type="match status" value="1"/>
</dbReference>
<keyword evidence="4" id="KW-0808">Transferase</keyword>
<evidence type="ECO:0000256" key="4">
    <source>
        <dbReference type="ARBA" id="ARBA00022679"/>
    </source>
</evidence>
<gene>
    <name evidence="15" type="ORF">IBL26_07100</name>
</gene>
<dbReference type="SUPFAM" id="SSF47384">
    <property type="entry name" value="Homodimeric domain of signal transducing histidine kinase"/>
    <property type="match status" value="1"/>
</dbReference>
<proteinExistence type="predicted"/>
<evidence type="ECO:0000256" key="2">
    <source>
        <dbReference type="ARBA" id="ARBA00012438"/>
    </source>
</evidence>
<dbReference type="Pfam" id="PF00072">
    <property type="entry name" value="Response_reg"/>
    <property type="match status" value="2"/>
</dbReference>
<dbReference type="CDD" id="cd00156">
    <property type="entry name" value="REC"/>
    <property type="match status" value="1"/>
</dbReference>
<keyword evidence="11" id="KW-0472">Membrane</keyword>
<keyword evidence="3 9" id="KW-0597">Phosphoprotein</keyword>
<comment type="catalytic activity">
    <reaction evidence="1">
        <text>ATP + protein L-histidine = ADP + protein N-phospho-L-histidine.</text>
        <dbReference type="EC" id="2.7.13.3"/>
    </reaction>
</comment>
<dbReference type="PROSITE" id="PS50112">
    <property type="entry name" value="PAS"/>
    <property type="match status" value="1"/>
</dbReference>
<dbReference type="Pfam" id="PF02518">
    <property type="entry name" value="HATPase_c"/>
    <property type="match status" value="1"/>
</dbReference>
<keyword evidence="11" id="KW-0812">Transmembrane</keyword>
<feature type="region of interest" description="Disordered" evidence="10">
    <location>
        <begin position="125"/>
        <end position="146"/>
    </location>
</feature>
<evidence type="ECO:0000259" key="12">
    <source>
        <dbReference type="PROSITE" id="PS50109"/>
    </source>
</evidence>
<evidence type="ECO:0000256" key="1">
    <source>
        <dbReference type="ARBA" id="ARBA00000085"/>
    </source>
</evidence>
<dbReference type="SUPFAM" id="SSF52172">
    <property type="entry name" value="CheY-like"/>
    <property type="match status" value="2"/>
</dbReference>
<feature type="modified residue" description="4-aspartylphosphate" evidence="9">
    <location>
        <position position="644"/>
    </location>
</feature>
<name>A0ABR7RJ49_9PROT</name>
<dbReference type="InterPro" id="IPR000014">
    <property type="entry name" value="PAS"/>
</dbReference>
<feature type="domain" description="PAS" evidence="14">
    <location>
        <begin position="72"/>
        <end position="109"/>
    </location>
</feature>
<dbReference type="InterPro" id="IPR036097">
    <property type="entry name" value="HisK_dim/P_sf"/>
</dbReference>
<feature type="modified residue" description="4-aspartylphosphate" evidence="9">
    <location>
        <position position="492"/>
    </location>
</feature>
<organism evidence="15 16">
    <name type="scientific">Teichococcus aerophilus</name>
    <dbReference type="NCBI Taxonomy" id="1224513"/>
    <lineage>
        <taxon>Bacteria</taxon>
        <taxon>Pseudomonadati</taxon>
        <taxon>Pseudomonadota</taxon>
        <taxon>Alphaproteobacteria</taxon>
        <taxon>Acetobacterales</taxon>
        <taxon>Roseomonadaceae</taxon>
        <taxon>Roseomonas</taxon>
    </lineage>
</organism>
<evidence type="ECO:0000256" key="6">
    <source>
        <dbReference type="ARBA" id="ARBA00022777"/>
    </source>
</evidence>
<dbReference type="Pfam" id="PF12860">
    <property type="entry name" value="PAS_7"/>
    <property type="match status" value="1"/>
</dbReference>
<protein>
    <recommendedName>
        <fullName evidence="2">histidine kinase</fullName>
        <ecNumber evidence="2">2.7.13.3</ecNumber>
    </recommendedName>
</protein>
<dbReference type="EC" id="2.7.13.3" evidence="2"/>
<evidence type="ECO:0000256" key="5">
    <source>
        <dbReference type="ARBA" id="ARBA00022741"/>
    </source>
</evidence>
<dbReference type="PROSITE" id="PS50109">
    <property type="entry name" value="HIS_KIN"/>
    <property type="match status" value="1"/>
</dbReference>
<keyword evidence="8" id="KW-0902">Two-component regulatory system</keyword>
<evidence type="ECO:0000313" key="15">
    <source>
        <dbReference type="EMBL" id="MBC9206600.1"/>
    </source>
</evidence>
<dbReference type="EMBL" id="JACTVA010000008">
    <property type="protein sequence ID" value="MBC9206600.1"/>
    <property type="molecule type" value="Genomic_DNA"/>
</dbReference>
<evidence type="ECO:0000256" key="9">
    <source>
        <dbReference type="PROSITE-ProRule" id="PRU00169"/>
    </source>
</evidence>
<evidence type="ECO:0000259" key="14">
    <source>
        <dbReference type="PROSITE" id="PS50112"/>
    </source>
</evidence>
<dbReference type="Gene3D" id="3.30.565.10">
    <property type="entry name" value="Histidine kinase-like ATPase, C-terminal domain"/>
    <property type="match status" value="1"/>
</dbReference>
<dbReference type="Gene3D" id="1.10.287.130">
    <property type="match status" value="1"/>
</dbReference>
<feature type="domain" description="Response regulatory" evidence="13">
    <location>
        <begin position="594"/>
        <end position="709"/>
    </location>
</feature>
<accession>A0ABR7RJ49</accession>
<dbReference type="Gene3D" id="3.30.450.20">
    <property type="entry name" value="PAS domain"/>
    <property type="match status" value="1"/>
</dbReference>
<keyword evidence="11" id="KW-1133">Transmembrane helix</keyword>
<dbReference type="InterPro" id="IPR003594">
    <property type="entry name" value="HATPase_dom"/>
</dbReference>
<evidence type="ECO:0000256" key="3">
    <source>
        <dbReference type="ARBA" id="ARBA00022553"/>
    </source>
</evidence>
<evidence type="ECO:0000256" key="8">
    <source>
        <dbReference type="ARBA" id="ARBA00023012"/>
    </source>
</evidence>
<evidence type="ECO:0000256" key="11">
    <source>
        <dbReference type="SAM" id="Phobius"/>
    </source>
</evidence>
<evidence type="ECO:0000256" key="7">
    <source>
        <dbReference type="ARBA" id="ARBA00022840"/>
    </source>
</evidence>
<dbReference type="CDD" id="cd00082">
    <property type="entry name" value="HisKA"/>
    <property type="match status" value="1"/>
</dbReference>
<dbReference type="SUPFAM" id="SSF55785">
    <property type="entry name" value="PYP-like sensor domain (PAS domain)"/>
    <property type="match status" value="1"/>
</dbReference>
<dbReference type="InterPro" id="IPR035965">
    <property type="entry name" value="PAS-like_dom_sf"/>
</dbReference>
<keyword evidence="7" id="KW-0067">ATP-binding</keyword>
<evidence type="ECO:0000259" key="13">
    <source>
        <dbReference type="PROSITE" id="PS50110"/>
    </source>
</evidence>
<dbReference type="InterPro" id="IPR001789">
    <property type="entry name" value="Sig_transdc_resp-reg_receiver"/>
</dbReference>
<dbReference type="Proteomes" id="UP000626026">
    <property type="component" value="Unassembled WGS sequence"/>
</dbReference>
<dbReference type="PANTHER" id="PTHR43065">
    <property type="entry name" value="SENSOR HISTIDINE KINASE"/>
    <property type="match status" value="1"/>
</dbReference>
<feature type="domain" description="Response regulatory" evidence="13">
    <location>
        <begin position="442"/>
        <end position="558"/>
    </location>
</feature>
<dbReference type="InterPro" id="IPR005467">
    <property type="entry name" value="His_kinase_dom"/>
</dbReference>
<dbReference type="SMART" id="SM00388">
    <property type="entry name" value="HisKA"/>
    <property type="match status" value="1"/>
</dbReference>
<dbReference type="SMART" id="SM00448">
    <property type="entry name" value="REC"/>
    <property type="match status" value="2"/>
</dbReference>
<dbReference type="PRINTS" id="PR00344">
    <property type="entry name" value="BCTRLSENSOR"/>
</dbReference>
<dbReference type="CDD" id="cd16919">
    <property type="entry name" value="HATPase_CckA-like"/>
    <property type="match status" value="1"/>
</dbReference>
<feature type="transmembrane region" description="Helical" evidence="11">
    <location>
        <begin position="32"/>
        <end position="56"/>
    </location>
</feature>
<keyword evidence="6" id="KW-0418">Kinase</keyword>
<comment type="caution">
    <text evidence="15">The sequence shown here is derived from an EMBL/GenBank/DDBJ whole genome shotgun (WGS) entry which is preliminary data.</text>
</comment>
<feature type="compositionally biased region" description="Basic and acidic residues" evidence="10">
    <location>
        <begin position="125"/>
        <end position="142"/>
    </location>
</feature>
<feature type="domain" description="Histidine kinase" evidence="12">
    <location>
        <begin position="199"/>
        <end position="422"/>
    </location>
</feature>
<dbReference type="InterPro" id="IPR004358">
    <property type="entry name" value="Sig_transdc_His_kin-like_C"/>
</dbReference>
<dbReference type="Pfam" id="PF00512">
    <property type="entry name" value="HisKA"/>
    <property type="match status" value="1"/>
</dbReference>
<dbReference type="PANTHER" id="PTHR43065:SF46">
    <property type="entry name" value="C4-DICARBOXYLATE TRANSPORT SENSOR PROTEIN DCTB"/>
    <property type="match status" value="1"/>
</dbReference>
<dbReference type="InterPro" id="IPR036890">
    <property type="entry name" value="HATPase_C_sf"/>
</dbReference>
<dbReference type="Gene3D" id="3.40.50.2300">
    <property type="match status" value="2"/>
</dbReference>
<evidence type="ECO:0000313" key="16">
    <source>
        <dbReference type="Proteomes" id="UP000626026"/>
    </source>
</evidence>
<keyword evidence="16" id="KW-1185">Reference proteome</keyword>
<sequence length="713" mass="75944">MDAIRRAVSEVLAEQDSRVSQRVAEAEATEKFVFVAAIIGTALAVMVLLGGGLLLFQRNRQLRLAEAGLAQQTRLLQATLDNVQDGIGAFDAAGQLVAFNSRFFTLLGLPLELARAGTPLAELEKAERDHPRSVLSGDHRGESGPVQLSLDGRDLEVFRNAMPKGGFVITCLDVTRRAQAEATVRQAQKMEAVGHLTGGMAHDFNNLLQVITGNLELLARAAPLQGRAAVHLASALGGAERGARLTAQLLAFARRQPLDPRVINLGRQVRDMTDLLRRTLGEQIEVEASVAGGLWNTLADPGQVENALLNLAINGRDAMPDGGKLTIELANAFLDDSYADSHLEVAPGQYVMLAVSDTGSGMSPEVAARVFEPFYTTKAEGEGTGLGLSQVYGFVKQSGGHIKLYSELGQGTTVKLYLPRSRRPADVAEAPLAGPVEGGTETILVVEDDVAVREAVVEILSDLGYSVLKAGDAEAALSVLSSGARVDLLFTDVVMPGPVKTRDLARRAQALLPSLKVLYTSGYTANAIIHDGRLDADVLLLSKPYRREELARRVRRVLGSPADMPSMPPGLSALAPVPAAARLPAAHGWPTGSLVLVVEDDMMIRMSLEQMLEELRFKAEGVETAEQALARLAQGIVPSILITDITLPGMSGLALGVEVRHRLPSLPLMISTGYAAAGVTLPAELQGRVGFLSKPFSMAQLEAALAELRQDIV</sequence>
<keyword evidence="5" id="KW-0547">Nucleotide-binding</keyword>